<dbReference type="Proteomes" id="UP000654482">
    <property type="component" value="Unassembled WGS sequence"/>
</dbReference>
<feature type="transmembrane region" description="Helical" evidence="1">
    <location>
        <begin position="103"/>
        <end position="124"/>
    </location>
</feature>
<keyword evidence="1" id="KW-0472">Membrane</keyword>
<dbReference type="EMBL" id="JADEWZ010000024">
    <property type="protein sequence ID" value="MBE9117420.1"/>
    <property type="molecule type" value="Genomic_DNA"/>
</dbReference>
<feature type="transmembrane region" description="Helical" evidence="1">
    <location>
        <begin position="145"/>
        <end position="169"/>
    </location>
</feature>
<comment type="caution">
    <text evidence="2">The sequence shown here is derived from an EMBL/GenBank/DDBJ whole genome shotgun (WGS) entry which is preliminary data.</text>
</comment>
<dbReference type="AlphaFoldDB" id="A0A8J7JCG1"/>
<keyword evidence="1" id="KW-1133">Transmembrane helix</keyword>
<protein>
    <submittedName>
        <fullName evidence="2">DUF5357 family protein</fullName>
    </submittedName>
</protein>
<evidence type="ECO:0000313" key="2">
    <source>
        <dbReference type="EMBL" id="MBE9117420.1"/>
    </source>
</evidence>
<feature type="transmembrane region" description="Helical" evidence="1">
    <location>
        <begin position="53"/>
        <end position="72"/>
    </location>
</feature>
<sequence length="322" mass="36863">MKYIKLVSDRVKTVWVKVKPPRTYSWQTLILASFVSALIVIICQLFFEELELFQNIVSAIGQILLIAGIYWLGIEKSCVLTPWITGALICLFAFSHFNEQGNLLTIPEMALVAFPVVSAIIAILPSFFDDRLNVKFPSYAEFIKIIILFFSQVLVACWLQFYLVVQGWFQDYPSLLSDEINRSVFVVNVDPRKETAPKGIDILNAIGMSLQQELNELPWEELEKWMTESKLESKIESIRQAVSEETSSVMEKELWQIDENAVTNNSGYTLHLKAIWNGPQSRPSLLSLMNCEKKCNLEKGYNRGQEVVQIDCEPARKIIRKN</sequence>
<feature type="transmembrane region" description="Helical" evidence="1">
    <location>
        <begin position="29"/>
        <end position="47"/>
    </location>
</feature>
<organism evidence="2 3">
    <name type="scientific">Lusitaniella coriacea LEGE 07157</name>
    <dbReference type="NCBI Taxonomy" id="945747"/>
    <lineage>
        <taxon>Bacteria</taxon>
        <taxon>Bacillati</taxon>
        <taxon>Cyanobacteriota</taxon>
        <taxon>Cyanophyceae</taxon>
        <taxon>Spirulinales</taxon>
        <taxon>Lusitaniellaceae</taxon>
        <taxon>Lusitaniella</taxon>
    </lineage>
</organism>
<accession>A0A8J7JCG1</accession>
<gene>
    <name evidence="2" type="ORF">IQ249_16085</name>
</gene>
<keyword evidence="3" id="KW-1185">Reference proteome</keyword>
<proteinExistence type="predicted"/>
<evidence type="ECO:0000256" key="1">
    <source>
        <dbReference type="SAM" id="Phobius"/>
    </source>
</evidence>
<dbReference type="InterPro" id="IPR020360">
    <property type="entry name" value="Uncharacterised_alr2393"/>
</dbReference>
<feature type="transmembrane region" description="Helical" evidence="1">
    <location>
        <begin position="79"/>
        <end position="97"/>
    </location>
</feature>
<dbReference type="Pfam" id="PF17310">
    <property type="entry name" value="DUF5357"/>
    <property type="match status" value="1"/>
</dbReference>
<name>A0A8J7JCG1_9CYAN</name>
<reference evidence="2" key="1">
    <citation type="submission" date="2020-10" db="EMBL/GenBank/DDBJ databases">
        <authorList>
            <person name="Castelo-Branco R."/>
            <person name="Eusebio N."/>
            <person name="Adriana R."/>
            <person name="Vieira A."/>
            <person name="Brugerolle De Fraissinette N."/>
            <person name="Rezende De Castro R."/>
            <person name="Schneider M.P."/>
            <person name="Vasconcelos V."/>
            <person name="Leao P.N."/>
        </authorList>
    </citation>
    <scope>NUCLEOTIDE SEQUENCE</scope>
    <source>
        <strain evidence="2">LEGE 07157</strain>
    </source>
</reference>
<keyword evidence="1" id="KW-0812">Transmembrane</keyword>
<evidence type="ECO:0000313" key="3">
    <source>
        <dbReference type="Proteomes" id="UP000654482"/>
    </source>
</evidence>
<dbReference type="RefSeq" id="WP_194030504.1">
    <property type="nucleotide sequence ID" value="NZ_JADEWZ010000024.1"/>
</dbReference>